<feature type="domain" description="Helicase ATP-binding" evidence="6">
    <location>
        <begin position="24"/>
        <end position="193"/>
    </location>
</feature>
<feature type="domain" description="Helicase C-terminal" evidence="7">
    <location>
        <begin position="218"/>
        <end position="364"/>
    </location>
</feature>
<dbReference type="Gene3D" id="3.30.70.330">
    <property type="match status" value="1"/>
</dbReference>
<dbReference type="InterPro" id="IPR011545">
    <property type="entry name" value="DEAD/DEAH_box_helicase_dom"/>
</dbReference>
<comment type="similarity">
    <text evidence="5">Belongs to the DEAD box helicase family.</text>
</comment>
<gene>
    <name evidence="8" type="ORF">BFS16_11750</name>
</gene>
<dbReference type="InterPro" id="IPR044742">
    <property type="entry name" value="DEAD/DEAH_RhlB"/>
</dbReference>
<dbReference type="Proteomes" id="UP000236634">
    <property type="component" value="Unassembled WGS sequence"/>
</dbReference>
<dbReference type="Pfam" id="PF00270">
    <property type="entry name" value="DEAD"/>
    <property type="match status" value="1"/>
</dbReference>
<protein>
    <submittedName>
        <fullName evidence="8">Helicase</fullName>
    </submittedName>
</protein>
<name>A0A2K0XCG4_9BACT</name>
<dbReference type="PANTHER" id="PTHR47959">
    <property type="entry name" value="ATP-DEPENDENT RNA HELICASE RHLE-RELATED"/>
    <property type="match status" value="1"/>
</dbReference>
<dbReference type="GO" id="GO:0016787">
    <property type="term" value="F:hydrolase activity"/>
    <property type="evidence" value="ECO:0007669"/>
    <property type="project" value="UniProtKB-KW"/>
</dbReference>
<dbReference type="GO" id="GO:0003676">
    <property type="term" value="F:nucleic acid binding"/>
    <property type="evidence" value="ECO:0007669"/>
    <property type="project" value="InterPro"/>
</dbReference>
<dbReference type="Pfam" id="PF03880">
    <property type="entry name" value="DbpA"/>
    <property type="match status" value="1"/>
</dbReference>
<dbReference type="SMART" id="SM00490">
    <property type="entry name" value="HELICc"/>
    <property type="match status" value="1"/>
</dbReference>
<proteinExistence type="inferred from homology"/>
<dbReference type="InterPro" id="IPR001650">
    <property type="entry name" value="Helicase_C-like"/>
</dbReference>
<dbReference type="PROSITE" id="PS51194">
    <property type="entry name" value="HELICASE_CTER"/>
    <property type="match status" value="1"/>
</dbReference>
<dbReference type="AlphaFoldDB" id="A0A2K0XCG4"/>
<evidence type="ECO:0000313" key="8">
    <source>
        <dbReference type="EMBL" id="PNP92237.1"/>
    </source>
</evidence>
<dbReference type="GO" id="GO:0005829">
    <property type="term" value="C:cytosol"/>
    <property type="evidence" value="ECO:0007669"/>
    <property type="project" value="TreeGrafter"/>
</dbReference>
<evidence type="ECO:0000256" key="3">
    <source>
        <dbReference type="ARBA" id="ARBA00022806"/>
    </source>
</evidence>
<evidence type="ECO:0000256" key="4">
    <source>
        <dbReference type="ARBA" id="ARBA00022840"/>
    </source>
</evidence>
<keyword evidence="4" id="KW-0067">ATP-binding</keyword>
<organism evidence="8 9">
    <name type="scientific">Hoylesella timonensis</name>
    <dbReference type="NCBI Taxonomy" id="386414"/>
    <lineage>
        <taxon>Bacteria</taxon>
        <taxon>Pseudomonadati</taxon>
        <taxon>Bacteroidota</taxon>
        <taxon>Bacteroidia</taxon>
        <taxon>Bacteroidales</taxon>
        <taxon>Prevotellaceae</taxon>
        <taxon>Hoylesella</taxon>
    </lineage>
</organism>
<keyword evidence="3 8" id="KW-0347">Helicase</keyword>
<dbReference type="InterPro" id="IPR012677">
    <property type="entry name" value="Nucleotide-bd_a/b_plait_sf"/>
</dbReference>
<dbReference type="GO" id="GO:0003724">
    <property type="term" value="F:RNA helicase activity"/>
    <property type="evidence" value="ECO:0007669"/>
    <property type="project" value="TreeGrafter"/>
</dbReference>
<dbReference type="SUPFAM" id="SSF52540">
    <property type="entry name" value="P-loop containing nucleoside triphosphate hydrolases"/>
    <property type="match status" value="1"/>
</dbReference>
<dbReference type="CDD" id="cd00268">
    <property type="entry name" value="DEADc"/>
    <property type="match status" value="1"/>
</dbReference>
<evidence type="ECO:0000256" key="5">
    <source>
        <dbReference type="ARBA" id="ARBA00038437"/>
    </source>
</evidence>
<dbReference type="InterPro" id="IPR005580">
    <property type="entry name" value="DbpA/CsdA_RNA-bd_dom"/>
</dbReference>
<dbReference type="PANTHER" id="PTHR47959:SF1">
    <property type="entry name" value="ATP-DEPENDENT RNA HELICASE DBPA"/>
    <property type="match status" value="1"/>
</dbReference>
<dbReference type="PROSITE" id="PS51192">
    <property type="entry name" value="HELICASE_ATP_BIND_1"/>
    <property type="match status" value="1"/>
</dbReference>
<keyword evidence="2" id="KW-0378">Hydrolase</keyword>
<keyword evidence="1" id="KW-0547">Nucleotide-binding</keyword>
<dbReference type="InterPro" id="IPR027417">
    <property type="entry name" value="P-loop_NTPase"/>
</dbReference>
<dbReference type="GO" id="GO:0005524">
    <property type="term" value="F:ATP binding"/>
    <property type="evidence" value="ECO:0007669"/>
    <property type="project" value="UniProtKB-KW"/>
</dbReference>
<dbReference type="InterPro" id="IPR050079">
    <property type="entry name" value="DEAD_box_RNA_helicase"/>
</dbReference>
<dbReference type="Gene3D" id="3.40.50.300">
    <property type="entry name" value="P-loop containing nucleotide triphosphate hydrolases"/>
    <property type="match status" value="2"/>
</dbReference>
<reference evidence="8 9" key="1">
    <citation type="submission" date="2017-03" db="EMBL/GenBank/DDBJ databases">
        <authorList>
            <person name="Afonso C.L."/>
            <person name="Miller P.J."/>
            <person name="Scott M.A."/>
            <person name="Spackman E."/>
            <person name="Goraichik I."/>
            <person name="Dimitrov K.M."/>
            <person name="Suarez D.L."/>
            <person name="Swayne D.E."/>
        </authorList>
    </citation>
    <scope>NUCLEOTIDE SEQUENCE [LARGE SCALE GENOMIC DNA]</scope>
    <source>
        <strain evidence="8 9">DNF00076</strain>
    </source>
</reference>
<dbReference type="EMBL" id="NBAX01000012">
    <property type="protein sequence ID" value="PNP92237.1"/>
    <property type="molecule type" value="Genomic_DNA"/>
</dbReference>
<dbReference type="Pfam" id="PF00271">
    <property type="entry name" value="Helicase_C"/>
    <property type="match status" value="1"/>
</dbReference>
<evidence type="ECO:0000259" key="6">
    <source>
        <dbReference type="PROSITE" id="PS51192"/>
    </source>
</evidence>
<evidence type="ECO:0000313" key="9">
    <source>
        <dbReference type="Proteomes" id="UP000236634"/>
    </source>
</evidence>
<comment type="caution">
    <text evidence="8">The sequence shown here is derived from an EMBL/GenBank/DDBJ whole genome shotgun (WGS) entry which is preliminary data.</text>
</comment>
<evidence type="ECO:0000256" key="1">
    <source>
        <dbReference type="ARBA" id="ARBA00022741"/>
    </source>
</evidence>
<evidence type="ECO:0000256" key="2">
    <source>
        <dbReference type="ARBA" id="ARBA00022801"/>
    </source>
</evidence>
<sequence length="438" mass="49375">MNVTVDLAKLGIEQLSAMQLKASDSIAQGERDVILLSPTGSGKTLAYLLPILQKLDVSSKEVQAVVIVPNRELAIQSAEVLQLLTKAMKGFACYGGRPTMDEHRQLRQVQPQIVFATPGRLNDHLDKRNISIETIQYVVIDEFDKCLEMGFQEEMSKILEKLTAVKQRILLSATDAVEIPHFVNMNNVDRLDYLTSATVSHQVRVFSVHSPDKDKLQTLKQLLLSFGNQSTIVFTNYRESAERIHDFLTFQHFYSTVFHGGLDQQERESSIYKFSNGSVNILVSTDLASRGLDIPDVDNIVHYQLPDQEENYVHRTGRTARWEKEGRAFLLIGPTEEIPAYAISHTQEYSIPVTDSQPALPKMATIYIGKGKKDKISKMDVVGFLCKKCQLAPDEIGRIDVNNYYVYVAVQRNKLQEVLKRAKGQKIKGLKTIFEAAE</sequence>
<accession>A0A2K0XCG4</accession>
<dbReference type="InterPro" id="IPR014001">
    <property type="entry name" value="Helicase_ATP-bd"/>
</dbReference>
<evidence type="ECO:0000259" key="7">
    <source>
        <dbReference type="PROSITE" id="PS51194"/>
    </source>
</evidence>
<dbReference type="CDD" id="cd18787">
    <property type="entry name" value="SF2_C_DEAD"/>
    <property type="match status" value="1"/>
</dbReference>
<dbReference type="SMART" id="SM00487">
    <property type="entry name" value="DEXDc"/>
    <property type="match status" value="1"/>
</dbReference>
<dbReference type="RefSeq" id="WP_103004107.1">
    <property type="nucleotide sequence ID" value="NZ_NBAX01000012.1"/>
</dbReference>